<gene>
    <name evidence="5" type="ORF">DW712_05275</name>
</gene>
<evidence type="ECO:0000256" key="3">
    <source>
        <dbReference type="ARBA" id="ARBA00023163"/>
    </source>
</evidence>
<evidence type="ECO:0000259" key="4">
    <source>
        <dbReference type="PROSITE" id="PS01124"/>
    </source>
</evidence>
<evidence type="ECO:0000313" key="5">
    <source>
        <dbReference type="EMBL" id="RHE93492.1"/>
    </source>
</evidence>
<name>A0A414LFS1_9BACE</name>
<dbReference type="InterPro" id="IPR009057">
    <property type="entry name" value="Homeodomain-like_sf"/>
</dbReference>
<reference evidence="5 6" key="1">
    <citation type="submission" date="2018-08" db="EMBL/GenBank/DDBJ databases">
        <title>A genome reference for cultivated species of the human gut microbiota.</title>
        <authorList>
            <person name="Zou Y."/>
            <person name="Xue W."/>
            <person name="Luo G."/>
        </authorList>
    </citation>
    <scope>NUCLEOTIDE SEQUENCE [LARGE SCALE GENOMIC DNA]</scope>
    <source>
        <strain evidence="5 6">AM27-17</strain>
    </source>
</reference>
<protein>
    <submittedName>
        <fullName evidence="5">AraC family transcriptional regulator</fullName>
    </submittedName>
</protein>
<dbReference type="Proteomes" id="UP000285650">
    <property type="component" value="Unassembled WGS sequence"/>
</dbReference>
<proteinExistence type="predicted"/>
<sequence length="301" mass="35692">MTSKKSILELCTHKQKDCIYFTPVFPVGFEDLYLSEPNYQFVHNTNDNYMLFVLSGEIKMTFGKFQNKIFEGGEMFFLPRNMSFLGTVIKPSHIALLKYNGTKFECMEDRIRLLIKKKAEGNYSWDKVSLKPELRQCVEELIHYRKHGLSCNHIYLVKSQEIYLIFKHFYTDEERIQVYYPFIGQDPNFSESVMSNYMYAKTAEELAARLGYGIKTFRELFKENFGETPYKWMQKQMAQQLKSRLMKKEIPFKQIMLEFRFTTTSHFITFCRKHFGGTPTEIRNGKLLDEQSLLPRNGEKI</sequence>
<dbReference type="InterPro" id="IPR018060">
    <property type="entry name" value="HTH_AraC"/>
</dbReference>
<accession>A0A414LFS1</accession>
<dbReference type="GO" id="GO:0003700">
    <property type="term" value="F:DNA-binding transcription factor activity"/>
    <property type="evidence" value="ECO:0007669"/>
    <property type="project" value="InterPro"/>
</dbReference>
<evidence type="ECO:0000256" key="1">
    <source>
        <dbReference type="ARBA" id="ARBA00023015"/>
    </source>
</evidence>
<evidence type="ECO:0000256" key="2">
    <source>
        <dbReference type="ARBA" id="ARBA00023125"/>
    </source>
</evidence>
<keyword evidence="1" id="KW-0805">Transcription regulation</keyword>
<keyword evidence="2" id="KW-0238">DNA-binding</keyword>
<comment type="caution">
    <text evidence="5">The sequence shown here is derived from an EMBL/GenBank/DDBJ whole genome shotgun (WGS) entry which is preliminary data.</text>
</comment>
<dbReference type="Gene3D" id="1.10.10.60">
    <property type="entry name" value="Homeodomain-like"/>
    <property type="match status" value="1"/>
</dbReference>
<dbReference type="EMBL" id="QSKV01000003">
    <property type="protein sequence ID" value="RHE93492.1"/>
    <property type="molecule type" value="Genomic_DNA"/>
</dbReference>
<dbReference type="SMART" id="SM00342">
    <property type="entry name" value="HTH_ARAC"/>
    <property type="match status" value="1"/>
</dbReference>
<feature type="domain" description="HTH araC/xylS-type" evidence="4">
    <location>
        <begin position="187"/>
        <end position="285"/>
    </location>
</feature>
<dbReference type="PROSITE" id="PS01124">
    <property type="entry name" value="HTH_ARAC_FAMILY_2"/>
    <property type="match status" value="1"/>
</dbReference>
<dbReference type="PANTHER" id="PTHR43280:SF10">
    <property type="entry name" value="REGULATORY PROTEIN POCR"/>
    <property type="match status" value="1"/>
</dbReference>
<dbReference type="RefSeq" id="WP_118221146.1">
    <property type="nucleotide sequence ID" value="NZ_CABJDN010000004.1"/>
</dbReference>
<dbReference type="PANTHER" id="PTHR43280">
    <property type="entry name" value="ARAC-FAMILY TRANSCRIPTIONAL REGULATOR"/>
    <property type="match status" value="1"/>
</dbReference>
<dbReference type="AlphaFoldDB" id="A0A414LFS1"/>
<organism evidence="5 6">
    <name type="scientific">Bacteroides intestinalis</name>
    <dbReference type="NCBI Taxonomy" id="329854"/>
    <lineage>
        <taxon>Bacteria</taxon>
        <taxon>Pseudomonadati</taxon>
        <taxon>Bacteroidota</taxon>
        <taxon>Bacteroidia</taxon>
        <taxon>Bacteroidales</taxon>
        <taxon>Bacteroidaceae</taxon>
        <taxon>Bacteroides</taxon>
    </lineage>
</organism>
<keyword evidence="3" id="KW-0804">Transcription</keyword>
<dbReference type="SUPFAM" id="SSF46689">
    <property type="entry name" value="Homeodomain-like"/>
    <property type="match status" value="1"/>
</dbReference>
<dbReference type="Pfam" id="PF12833">
    <property type="entry name" value="HTH_18"/>
    <property type="match status" value="1"/>
</dbReference>
<evidence type="ECO:0000313" key="6">
    <source>
        <dbReference type="Proteomes" id="UP000285650"/>
    </source>
</evidence>
<dbReference type="GO" id="GO:0043565">
    <property type="term" value="F:sequence-specific DNA binding"/>
    <property type="evidence" value="ECO:0007669"/>
    <property type="project" value="InterPro"/>
</dbReference>